<dbReference type="Gene3D" id="3.30.70.1380">
    <property type="entry name" value="Transcriptional regulatory protein pf0864 domain like"/>
    <property type="match status" value="1"/>
</dbReference>
<gene>
    <name evidence="3" type="ORF">COX18_00945</name>
</gene>
<name>A0A2H0AA26_9BACT</name>
<evidence type="ECO:0000313" key="3">
    <source>
        <dbReference type="EMBL" id="PIP42267.1"/>
    </source>
</evidence>
<dbReference type="PANTHER" id="PTHR36566">
    <property type="entry name" value="NICKEL INSERTION PROTEIN-RELATED"/>
    <property type="match status" value="1"/>
</dbReference>
<dbReference type="PANTHER" id="PTHR36566:SF1">
    <property type="entry name" value="PYRIDINIUM-3,5-BISTHIOCARBOXYLIC ACID MONONUCLEOTIDE NICKEL INSERTION PROTEIN"/>
    <property type="match status" value="1"/>
</dbReference>
<protein>
    <recommendedName>
        <fullName evidence="2">Putative nickel insertion protein</fullName>
    </recommendedName>
</protein>
<evidence type="ECO:0000256" key="1">
    <source>
        <dbReference type="ARBA" id="ARBA00022596"/>
    </source>
</evidence>
<dbReference type="GO" id="GO:0016829">
    <property type="term" value="F:lyase activity"/>
    <property type="evidence" value="ECO:0007669"/>
    <property type="project" value="UniProtKB-UniRule"/>
</dbReference>
<dbReference type="HAMAP" id="MF_01074">
    <property type="entry name" value="LarC"/>
    <property type="match status" value="1"/>
</dbReference>
<dbReference type="EMBL" id="PCSH01000017">
    <property type="protein sequence ID" value="PIP42267.1"/>
    <property type="molecule type" value="Genomic_DNA"/>
</dbReference>
<dbReference type="InterPro" id="IPR002822">
    <property type="entry name" value="Ni_insertion"/>
</dbReference>
<organism evidence="3 4">
    <name type="scientific">Candidatus Desantisbacteria bacterium CG23_combo_of_CG06-09_8_20_14_all_40_23</name>
    <dbReference type="NCBI Taxonomy" id="1974550"/>
    <lineage>
        <taxon>Bacteria</taxon>
        <taxon>Candidatus Desantisiibacteriota</taxon>
    </lineage>
</organism>
<dbReference type="NCBIfam" id="TIGR00299">
    <property type="entry name" value="nickel pincer cofactor biosynthesis protein LarC"/>
    <property type="match status" value="1"/>
</dbReference>
<proteinExistence type="inferred from homology"/>
<sequence length="421" mass="46727">MRRETNNFSVSSGASAVRQYFPFLRVSVVNNYERRKRLKIAYFDCFAGISGDMVLGALLDAGVDSKWLTQGLSSMGIEFSLETTRVIKSGLKGLGVLVLVDTERLSPTKMFEIINKSSLDEGIKLTSCQIIERIVQAEAFVHGICSHEVHLHELGDKDTVIDVVGSVLLLHHLGIERVYSSPLNMGGGKVCCEHGILPVPAPATAELIKDFPVYSSTGADKELTTPTGAAIITTLGIGVDCMPKMKVERIGYGAGSHETNIPNMLRVFIGEAVSVYEEDVVTILSTNIDDMNPEIYDYLIEGIIKQGALDVYLIPIHGKKNRMGILLNVLTMEETVDKLISFIFSQTTTIGIRIQHMSRKKLPRQAVEIDTKYGRLTAKETIIEDKKRVMPEYEECLRIAKDKNVPLQEVYWECIRVTTQA</sequence>
<dbReference type="AlphaFoldDB" id="A0A2H0AA26"/>
<reference evidence="3 4" key="1">
    <citation type="submission" date="2017-09" db="EMBL/GenBank/DDBJ databases">
        <title>Depth-based differentiation of microbial function through sediment-hosted aquifers and enrichment of novel symbionts in the deep terrestrial subsurface.</title>
        <authorList>
            <person name="Probst A.J."/>
            <person name="Ladd B."/>
            <person name="Jarett J.K."/>
            <person name="Geller-Mcgrath D.E."/>
            <person name="Sieber C.M."/>
            <person name="Emerson J.B."/>
            <person name="Anantharaman K."/>
            <person name="Thomas B.C."/>
            <person name="Malmstrom R."/>
            <person name="Stieglmeier M."/>
            <person name="Klingl A."/>
            <person name="Woyke T."/>
            <person name="Ryan C.M."/>
            <person name="Banfield J.F."/>
        </authorList>
    </citation>
    <scope>NUCLEOTIDE SEQUENCE [LARGE SCALE GENOMIC DNA]</scope>
    <source>
        <strain evidence="3">CG23_combo_of_CG06-09_8_20_14_all_40_23</strain>
    </source>
</reference>
<dbReference type="Pfam" id="PF01969">
    <property type="entry name" value="Ni_insertion"/>
    <property type="match status" value="1"/>
</dbReference>
<keyword evidence="1 2" id="KW-0533">Nickel</keyword>
<accession>A0A2H0AA26</accession>
<evidence type="ECO:0000256" key="2">
    <source>
        <dbReference type="HAMAP-Rule" id="MF_01074"/>
    </source>
</evidence>
<comment type="similarity">
    <text evidence="2">Belongs to the LarC family.</text>
</comment>
<keyword evidence="2" id="KW-0456">Lyase</keyword>
<dbReference type="GO" id="GO:0016151">
    <property type="term" value="F:nickel cation binding"/>
    <property type="evidence" value="ECO:0007669"/>
    <property type="project" value="UniProtKB-UniRule"/>
</dbReference>
<evidence type="ECO:0000313" key="4">
    <source>
        <dbReference type="Proteomes" id="UP000231067"/>
    </source>
</evidence>
<comment type="caution">
    <text evidence="3">The sequence shown here is derived from an EMBL/GenBank/DDBJ whole genome shotgun (WGS) entry which is preliminary data.</text>
</comment>
<dbReference type="Proteomes" id="UP000231067">
    <property type="component" value="Unassembled WGS sequence"/>
</dbReference>